<accession>A0A918VBV6</accession>
<reference evidence="1" key="1">
    <citation type="journal article" date="2014" name="Int. J. Syst. Evol. Microbiol.">
        <title>Complete genome sequence of Corynebacterium casei LMG S-19264T (=DSM 44701T), isolated from a smear-ripened cheese.</title>
        <authorList>
            <consortium name="US DOE Joint Genome Institute (JGI-PGF)"/>
            <person name="Walter F."/>
            <person name="Albersmeier A."/>
            <person name="Kalinowski J."/>
            <person name="Ruckert C."/>
        </authorList>
    </citation>
    <scope>NUCLEOTIDE SEQUENCE</scope>
    <source>
        <strain evidence="1">JCM 4834</strain>
    </source>
</reference>
<proteinExistence type="predicted"/>
<comment type="caution">
    <text evidence="1">The sequence shown here is derived from an EMBL/GenBank/DDBJ whole genome shotgun (WGS) entry which is preliminary data.</text>
</comment>
<evidence type="ECO:0000313" key="1">
    <source>
        <dbReference type="EMBL" id="GGZ86899.1"/>
    </source>
</evidence>
<evidence type="ECO:0000313" key="2">
    <source>
        <dbReference type="Proteomes" id="UP000634660"/>
    </source>
</evidence>
<protein>
    <submittedName>
        <fullName evidence="1">Uncharacterized protein</fullName>
    </submittedName>
</protein>
<reference evidence="1" key="2">
    <citation type="submission" date="2020-09" db="EMBL/GenBank/DDBJ databases">
        <authorList>
            <person name="Sun Q."/>
            <person name="Ohkuma M."/>
        </authorList>
    </citation>
    <scope>NUCLEOTIDE SEQUENCE</scope>
    <source>
        <strain evidence="1">JCM 4834</strain>
    </source>
</reference>
<dbReference type="EMBL" id="BMVX01000024">
    <property type="protein sequence ID" value="GGZ86899.1"/>
    <property type="molecule type" value="Genomic_DNA"/>
</dbReference>
<organism evidence="1 2">
    <name type="scientific">Streptomyces subrutilus</name>
    <dbReference type="NCBI Taxonomy" id="36818"/>
    <lineage>
        <taxon>Bacteria</taxon>
        <taxon>Bacillati</taxon>
        <taxon>Actinomycetota</taxon>
        <taxon>Actinomycetes</taxon>
        <taxon>Kitasatosporales</taxon>
        <taxon>Streptomycetaceae</taxon>
        <taxon>Streptomyces</taxon>
    </lineage>
</organism>
<name>A0A918VBV6_9ACTN</name>
<dbReference type="AlphaFoldDB" id="A0A918VBV6"/>
<dbReference type="Proteomes" id="UP000634660">
    <property type="component" value="Unassembled WGS sequence"/>
</dbReference>
<gene>
    <name evidence="1" type="ORF">GCM10010371_53610</name>
</gene>
<sequence length="51" mass="5724">MVQEPVEDGRAEDFIAEHLPPFNWGWHLFLGERMPCDLAVSGVCVSLCMSC</sequence>